<feature type="active site" description="Charge relay system" evidence="5 6">
    <location>
        <position position="186"/>
    </location>
</feature>
<evidence type="ECO:0000256" key="5">
    <source>
        <dbReference type="PIRSR" id="PIRSR615500-1"/>
    </source>
</evidence>
<dbReference type="Pfam" id="PF00082">
    <property type="entry name" value="Peptidase_S8"/>
    <property type="match status" value="1"/>
</dbReference>
<feature type="active site" description="Charge relay system" evidence="5 6">
    <location>
        <position position="145"/>
    </location>
</feature>
<evidence type="ECO:0000256" key="4">
    <source>
        <dbReference type="ARBA" id="ARBA00022825"/>
    </source>
</evidence>
<dbReference type="GO" id="GO:0006508">
    <property type="term" value="P:proteolysis"/>
    <property type="evidence" value="ECO:0007669"/>
    <property type="project" value="UniProtKB-KW"/>
</dbReference>
<dbReference type="InterPro" id="IPR050131">
    <property type="entry name" value="Peptidase_S8_subtilisin-like"/>
</dbReference>
<dbReference type="PANTHER" id="PTHR43806:SF11">
    <property type="entry name" value="CEREVISIN-RELATED"/>
    <property type="match status" value="1"/>
</dbReference>
<dbReference type="Gene3D" id="3.40.50.200">
    <property type="entry name" value="Peptidase S8/S53 domain"/>
    <property type="match status" value="1"/>
</dbReference>
<evidence type="ECO:0000313" key="9">
    <source>
        <dbReference type="EMBL" id="TWF80651.1"/>
    </source>
</evidence>
<feature type="active site" description="Charge relay system" evidence="5 6">
    <location>
        <position position="345"/>
    </location>
</feature>
<feature type="region of interest" description="Disordered" evidence="7">
    <location>
        <begin position="45"/>
        <end position="64"/>
    </location>
</feature>
<dbReference type="PANTHER" id="PTHR43806">
    <property type="entry name" value="PEPTIDASE S8"/>
    <property type="match status" value="1"/>
</dbReference>
<dbReference type="InterPro" id="IPR000209">
    <property type="entry name" value="Peptidase_S8/S53_dom"/>
</dbReference>
<dbReference type="RefSeq" id="WP_147259295.1">
    <property type="nucleotide sequence ID" value="NZ_VIWU01000001.1"/>
</dbReference>
<dbReference type="InterPro" id="IPR015500">
    <property type="entry name" value="Peptidase_S8_subtilisin-rel"/>
</dbReference>
<keyword evidence="2 6" id="KW-0645">Protease</keyword>
<reference evidence="9 10" key="1">
    <citation type="submission" date="2019-06" db="EMBL/GenBank/DDBJ databases">
        <title>Sequencing the genomes of 1000 actinobacteria strains.</title>
        <authorList>
            <person name="Klenk H.-P."/>
        </authorList>
    </citation>
    <scope>NUCLEOTIDE SEQUENCE [LARGE SCALE GENOMIC DNA]</scope>
    <source>
        <strain evidence="9 10">DSM 45671</strain>
    </source>
</reference>
<evidence type="ECO:0000256" key="7">
    <source>
        <dbReference type="SAM" id="MobiDB-lite"/>
    </source>
</evidence>
<evidence type="ECO:0000259" key="8">
    <source>
        <dbReference type="Pfam" id="PF00082"/>
    </source>
</evidence>
<comment type="caution">
    <text evidence="9">The sequence shown here is derived from an EMBL/GenBank/DDBJ whole genome shotgun (WGS) entry which is preliminary data.</text>
</comment>
<dbReference type="PROSITE" id="PS51892">
    <property type="entry name" value="SUBTILASE"/>
    <property type="match status" value="1"/>
</dbReference>
<name>A0A561T0M2_9PSEU</name>
<evidence type="ECO:0000256" key="3">
    <source>
        <dbReference type="ARBA" id="ARBA00022801"/>
    </source>
</evidence>
<proteinExistence type="inferred from homology"/>
<feature type="domain" description="Peptidase S8/S53" evidence="8">
    <location>
        <begin position="136"/>
        <end position="391"/>
    </location>
</feature>
<gene>
    <name evidence="9" type="ORF">FHX44_116594</name>
</gene>
<comment type="similarity">
    <text evidence="1 6">Belongs to the peptidase S8 family.</text>
</comment>
<accession>A0A561T0M2</accession>
<dbReference type="InterPro" id="IPR036852">
    <property type="entry name" value="Peptidase_S8/S53_dom_sf"/>
</dbReference>
<keyword evidence="3 6" id="KW-0378">Hydrolase</keyword>
<dbReference type="GO" id="GO:0004252">
    <property type="term" value="F:serine-type endopeptidase activity"/>
    <property type="evidence" value="ECO:0007669"/>
    <property type="project" value="UniProtKB-UniRule"/>
</dbReference>
<dbReference type="EMBL" id="VIWU01000001">
    <property type="protein sequence ID" value="TWF80651.1"/>
    <property type="molecule type" value="Genomic_DNA"/>
</dbReference>
<dbReference type="OrthoDB" id="9766923at2"/>
<dbReference type="AlphaFoldDB" id="A0A561T0M2"/>
<evidence type="ECO:0000256" key="2">
    <source>
        <dbReference type="ARBA" id="ARBA00022670"/>
    </source>
</evidence>
<dbReference type="Proteomes" id="UP000321261">
    <property type="component" value="Unassembled WGS sequence"/>
</dbReference>
<organism evidence="9 10">
    <name type="scientific">Pseudonocardia hierapolitana</name>
    <dbReference type="NCBI Taxonomy" id="1128676"/>
    <lineage>
        <taxon>Bacteria</taxon>
        <taxon>Bacillati</taxon>
        <taxon>Actinomycetota</taxon>
        <taxon>Actinomycetes</taxon>
        <taxon>Pseudonocardiales</taxon>
        <taxon>Pseudonocardiaceae</taxon>
        <taxon>Pseudonocardia</taxon>
    </lineage>
</organism>
<sequence length="412" mass="43065">MSTIGQNLSALGFAAVIAVVDREQARPERVRRHFQVEPASQFASASLAAAREAGEDDPQPEPARVYPNLGIVYGTVDRGGYSALKADPAVTRVNLAPQLSPIRPVDAPVATALEVDHTWGLTAMGVPQLWGLGLTGSGVKVAHLDTGVDASHPALEKAVTMFAEFGMDGREIAGAEPRDSDPRSHHGTHTAATVAGRPVDNRHVGVAPGCEVLSALVIEGGDVIARILGGMDWAVGNEVRILSMSLGIRGVVNDFLGVLDALLDNRVLPVIAVGNEGPGTSRSPGNYPQSLSVGAHDKAFAVADFSSSQRLNRRTQPLVPDIVGPGVDVISAGPRGGWQSLSGTSMATPHVAGLAALLFEAEPAATPAQVERAIFRSAQRGDMEQERVNRGAVHGVRALDALRRQRIGAARG</sequence>
<dbReference type="InterPro" id="IPR023828">
    <property type="entry name" value="Peptidase_S8_Ser-AS"/>
</dbReference>
<protein>
    <submittedName>
        <fullName evidence="9">Subtilase family protein</fullName>
    </submittedName>
</protein>
<dbReference type="PROSITE" id="PS00138">
    <property type="entry name" value="SUBTILASE_SER"/>
    <property type="match status" value="1"/>
</dbReference>
<evidence type="ECO:0000256" key="6">
    <source>
        <dbReference type="PROSITE-ProRule" id="PRU01240"/>
    </source>
</evidence>
<keyword evidence="4 6" id="KW-0720">Serine protease</keyword>
<dbReference type="SUPFAM" id="SSF52743">
    <property type="entry name" value="Subtilisin-like"/>
    <property type="match status" value="1"/>
</dbReference>
<dbReference type="PRINTS" id="PR00723">
    <property type="entry name" value="SUBTILISIN"/>
</dbReference>
<evidence type="ECO:0000256" key="1">
    <source>
        <dbReference type="ARBA" id="ARBA00011073"/>
    </source>
</evidence>
<keyword evidence="10" id="KW-1185">Reference proteome</keyword>
<evidence type="ECO:0000313" key="10">
    <source>
        <dbReference type="Proteomes" id="UP000321261"/>
    </source>
</evidence>